<dbReference type="AlphaFoldDB" id="A0AAP0R5Z0"/>
<evidence type="ECO:0000256" key="3">
    <source>
        <dbReference type="PROSITE-ProRule" id="PRU00221"/>
    </source>
</evidence>
<evidence type="ECO:0000256" key="2">
    <source>
        <dbReference type="ARBA" id="ARBA00022737"/>
    </source>
</evidence>
<dbReference type="InterPro" id="IPR019775">
    <property type="entry name" value="WD40_repeat_CS"/>
</dbReference>
<feature type="repeat" description="WD" evidence="3">
    <location>
        <begin position="67"/>
        <end position="108"/>
    </location>
</feature>
<proteinExistence type="predicted"/>
<dbReference type="SMART" id="SM00320">
    <property type="entry name" value="WD40"/>
    <property type="match status" value="2"/>
</dbReference>
<protein>
    <submittedName>
        <fullName evidence="4">Uncharacterized protein</fullName>
    </submittedName>
</protein>
<reference evidence="4 5" key="1">
    <citation type="journal article" date="2024" name="Plant J.">
        <title>Genome sequences and population genomics reveal climatic adaptation and genomic divergence between two closely related sweetgum species.</title>
        <authorList>
            <person name="Xu W.Q."/>
            <person name="Ren C.Q."/>
            <person name="Zhang X.Y."/>
            <person name="Comes H.P."/>
            <person name="Liu X.H."/>
            <person name="Li Y.G."/>
            <person name="Kettle C.J."/>
            <person name="Jalonen R."/>
            <person name="Gaisberger H."/>
            <person name="Ma Y.Z."/>
            <person name="Qiu Y.X."/>
        </authorList>
    </citation>
    <scope>NUCLEOTIDE SEQUENCE [LARGE SCALE GENOMIC DNA]</scope>
    <source>
        <strain evidence="4">Hangzhou</strain>
    </source>
</reference>
<keyword evidence="2" id="KW-0677">Repeat</keyword>
<dbReference type="Pfam" id="PF00400">
    <property type="entry name" value="WD40"/>
    <property type="match status" value="1"/>
</dbReference>
<dbReference type="PANTHER" id="PTHR43991:SF12">
    <property type="entry name" value="WD REPEAT PROTEIN (AFU_ORTHOLOGUE AFUA_8G05640)"/>
    <property type="match status" value="1"/>
</dbReference>
<keyword evidence="5" id="KW-1185">Reference proteome</keyword>
<evidence type="ECO:0000256" key="1">
    <source>
        <dbReference type="ARBA" id="ARBA00022574"/>
    </source>
</evidence>
<dbReference type="PROSITE" id="PS50082">
    <property type="entry name" value="WD_REPEATS_2"/>
    <property type="match status" value="1"/>
</dbReference>
<dbReference type="InterPro" id="IPR015943">
    <property type="entry name" value="WD40/YVTN_repeat-like_dom_sf"/>
</dbReference>
<sequence>MRIMAANNDALVRIFDAEKFSCLSRFPYDWSVNNTSISPDRKLLAVLGDSVECIIADAQSGKVVGNLKGHLDYSFASAWHPDGRILATGNQDTTCRLWDIRNLSESLAVLKGRMGAIRALKFTSDGRFMAMAEPADFVHIFDTQSGYVKVQEIDLFGEIAGISFSPDTEALFVGVADRTYGSLLEFTKRHYNQYLDSILW</sequence>
<dbReference type="EMBL" id="JBBPBK010000014">
    <property type="protein sequence ID" value="KAK9271302.1"/>
    <property type="molecule type" value="Genomic_DNA"/>
</dbReference>
<dbReference type="InterPro" id="IPR036322">
    <property type="entry name" value="WD40_repeat_dom_sf"/>
</dbReference>
<dbReference type="Proteomes" id="UP001415857">
    <property type="component" value="Unassembled WGS sequence"/>
</dbReference>
<evidence type="ECO:0000313" key="4">
    <source>
        <dbReference type="EMBL" id="KAK9271302.1"/>
    </source>
</evidence>
<dbReference type="InterPro" id="IPR001680">
    <property type="entry name" value="WD40_rpt"/>
</dbReference>
<keyword evidence="1 3" id="KW-0853">WD repeat</keyword>
<accession>A0AAP0R5Z0</accession>
<dbReference type="SUPFAM" id="SSF50978">
    <property type="entry name" value="WD40 repeat-like"/>
    <property type="match status" value="1"/>
</dbReference>
<name>A0AAP0R5Z0_LIQFO</name>
<gene>
    <name evidence="4" type="ORF">L1049_026892</name>
</gene>
<comment type="caution">
    <text evidence="4">The sequence shown here is derived from an EMBL/GenBank/DDBJ whole genome shotgun (WGS) entry which is preliminary data.</text>
</comment>
<dbReference type="Gene3D" id="2.130.10.10">
    <property type="entry name" value="YVTN repeat-like/Quinoprotein amine dehydrogenase"/>
    <property type="match status" value="1"/>
</dbReference>
<dbReference type="PROSITE" id="PS50294">
    <property type="entry name" value="WD_REPEATS_REGION"/>
    <property type="match status" value="1"/>
</dbReference>
<evidence type="ECO:0000313" key="5">
    <source>
        <dbReference type="Proteomes" id="UP001415857"/>
    </source>
</evidence>
<dbReference type="PROSITE" id="PS00678">
    <property type="entry name" value="WD_REPEATS_1"/>
    <property type="match status" value="1"/>
</dbReference>
<dbReference type="FunFam" id="2.130.10.10:FF:000637">
    <property type="entry name" value="WD-40 repeat family protein"/>
    <property type="match status" value="1"/>
</dbReference>
<dbReference type="PANTHER" id="PTHR43991">
    <property type="entry name" value="WD REPEAT PROTEIN (AFU_ORTHOLOGUE AFUA_8G05640)-RELATED"/>
    <property type="match status" value="1"/>
</dbReference>
<organism evidence="4 5">
    <name type="scientific">Liquidambar formosana</name>
    <name type="common">Formosan gum</name>
    <dbReference type="NCBI Taxonomy" id="63359"/>
    <lineage>
        <taxon>Eukaryota</taxon>
        <taxon>Viridiplantae</taxon>
        <taxon>Streptophyta</taxon>
        <taxon>Embryophyta</taxon>
        <taxon>Tracheophyta</taxon>
        <taxon>Spermatophyta</taxon>
        <taxon>Magnoliopsida</taxon>
        <taxon>eudicotyledons</taxon>
        <taxon>Gunneridae</taxon>
        <taxon>Pentapetalae</taxon>
        <taxon>Saxifragales</taxon>
        <taxon>Altingiaceae</taxon>
        <taxon>Liquidambar</taxon>
    </lineage>
</organism>